<dbReference type="CDD" id="cd00082">
    <property type="entry name" value="HisKA"/>
    <property type="match status" value="1"/>
</dbReference>
<feature type="transmembrane region" description="Helical" evidence="9">
    <location>
        <begin position="79"/>
        <end position="101"/>
    </location>
</feature>
<keyword evidence="6 12" id="KW-0418">Kinase</keyword>
<dbReference type="InterPro" id="IPR003661">
    <property type="entry name" value="HisK_dim/P_dom"/>
</dbReference>
<dbReference type="Pfam" id="PF25323">
    <property type="entry name" value="6TM_PilS"/>
    <property type="match status" value="1"/>
</dbReference>
<keyword evidence="4 12" id="KW-0808">Transferase</keyword>
<evidence type="ECO:0000256" key="6">
    <source>
        <dbReference type="ARBA" id="ARBA00022777"/>
    </source>
</evidence>
<dbReference type="InterPro" id="IPR035965">
    <property type="entry name" value="PAS-like_dom_sf"/>
</dbReference>
<dbReference type="PANTHER" id="PTHR43065">
    <property type="entry name" value="SENSOR HISTIDINE KINASE"/>
    <property type="match status" value="1"/>
</dbReference>
<keyword evidence="7" id="KW-0067">ATP-binding</keyword>
<feature type="transmembrane region" description="Helical" evidence="9">
    <location>
        <begin position="9"/>
        <end position="27"/>
    </location>
</feature>
<accession>A0ABR5SIQ6</accession>
<feature type="domain" description="PAS" evidence="11">
    <location>
        <begin position="207"/>
        <end position="261"/>
    </location>
</feature>
<comment type="caution">
    <text evidence="12">The sequence shown here is derived from an EMBL/GenBank/DDBJ whole genome shotgun (WGS) entry which is preliminary data.</text>
</comment>
<dbReference type="EC" id="2.7.13.3" evidence="2"/>
<keyword evidence="5" id="KW-0547">Nucleotide-binding</keyword>
<feature type="domain" description="Histidine kinase" evidence="10">
    <location>
        <begin position="330"/>
        <end position="555"/>
    </location>
</feature>
<dbReference type="SMART" id="SM00091">
    <property type="entry name" value="PAS"/>
    <property type="match status" value="1"/>
</dbReference>
<reference evidence="12 13" key="1">
    <citation type="submission" date="2015-11" db="EMBL/GenBank/DDBJ databases">
        <authorList>
            <person name="Lin W."/>
        </authorList>
    </citation>
    <scope>NUCLEOTIDE SEQUENCE [LARGE SCALE GENOMIC DNA]</scope>
    <source>
        <strain evidence="12 13">HCH-1</strain>
    </source>
</reference>
<dbReference type="Gene3D" id="1.10.287.130">
    <property type="match status" value="1"/>
</dbReference>
<feature type="transmembrane region" description="Helical" evidence="9">
    <location>
        <begin position="107"/>
        <end position="124"/>
    </location>
</feature>
<evidence type="ECO:0000256" key="8">
    <source>
        <dbReference type="ARBA" id="ARBA00023012"/>
    </source>
</evidence>
<dbReference type="CDD" id="cd00130">
    <property type="entry name" value="PAS"/>
    <property type="match status" value="1"/>
</dbReference>
<comment type="catalytic activity">
    <reaction evidence="1">
        <text>ATP + protein L-histidine = ADP + protein N-phospho-L-histidine.</text>
        <dbReference type="EC" id="2.7.13.3"/>
    </reaction>
</comment>
<gene>
    <name evidence="12" type="ORF">ASN18_0413</name>
</gene>
<evidence type="ECO:0000256" key="1">
    <source>
        <dbReference type="ARBA" id="ARBA00000085"/>
    </source>
</evidence>
<dbReference type="PROSITE" id="PS50112">
    <property type="entry name" value="PAS"/>
    <property type="match status" value="1"/>
</dbReference>
<dbReference type="InterPro" id="IPR036097">
    <property type="entry name" value="HisK_dim/P_sf"/>
</dbReference>
<dbReference type="SUPFAM" id="SSF47384">
    <property type="entry name" value="Homodimeric domain of signal transducing histidine kinase"/>
    <property type="match status" value="1"/>
</dbReference>
<proteinExistence type="predicted"/>
<dbReference type="Pfam" id="PF00989">
    <property type="entry name" value="PAS"/>
    <property type="match status" value="1"/>
</dbReference>
<evidence type="ECO:0000313" key="12">
    <source>
        <dbReference type="EMBL" id="KWT92827.1"/>
    </source>
</evidence>
<evidence type="ECO:0000259" key="11">
    <source>
        <dbReference type="PROSITE" id="PS50112"/>
    </source>
</evidence>
<dbReference type="PROSITE" id="PS50109">
    <property type="entry name" value="HIS_KIN"/>
    <property type="match status" value="1"/>
</dbReference>
<dbReference type="InterPro" id="IPR036890">
    <property type="entry name" value="HATPase_C_sf"/>
</dbReference>
<keyword evidence="3" id="KW-0597">Phosphoprotein</keyword>
<evidence type="ECO:0000313" key="13">
    <source>
        <dbReference type="Proteomes" id="UP000060487"/>
    </source>
</evidence>
<evidence type="ECO:0000256" key="9">
    <source>
        <dbReference type="SAM" id="Phobius"/>
    </source>
</evidence>
<dbReference type="InterPro" id="IPR003594">
    <property type="entry name" value="HATPase_dom"/>
</dbReference>
<dbReference type="PANTHER" id="PTHR43065:SF10">
    <property type="entry name" value="PEROXIDE STRESS-ACTIVATED HISTIDINE KINASE MAK3"/>
    <property type="match status" value="1"/>
</dbReference>
<dbReference type="NCBIfam" id="TIGR00229">
    <property type="entry name" value="sensory_box"/>
    <property type="match status" value="1"/>
</dbReference>
<dbReference type="Gene3D" id="3.30.565.10">
    <property type="entry name" value="Histidine kinase-like ATPase, C-terminal domain"/>
    <property type="match status" value="1"/>
</dbReference>
<dbReference type="InterPro" id="IPR005467">
    <property type="entry name" value="His_kinase_dom"/>
</dbReference>
<protein>
    <recommendedName>
        <fullName evidence="2">histidine kinase</fullName>
        <ecNumber evidence="2">2.7.13.3</ecNumber>
    </recommendedName>
</protein>
<dbReference type="SMART" id="SM00388">
    <property type="entry name" value="HisKA"/>
    <property type="match status" value="1"/>
</dbReference>
<organism evidence="12 13">
    <name type="scientific">Candidatus Magnetominusculus xianensis</name>
    <dbReference type="NCBI Taxonomy" id="1748249"/>
    <lineage>
        <taxon>Bacteria</taxon>
        <taxon>Pseudomonadati</taxon>
        <taxon>Nitrospirota</taxon>
        <taxon>Nitrospiria</taxon>
        <taxon>Nitrospirales</taxon>
        <taxon>Nitrospiraceae</taxon>
        <taxon>Candidatus Magnetominusculus</taxon>
    </lineage>
</organism>
<sequence>MEITKLRSLILLRVFITYLLLASFFLYDQKFVIFIYPMFLSYLAASIFFLTIIYLVIFKVLQKSYEKSDEKSSSAVEKSFYHFTYFQVIFDIFLIITLILITGGIDSWFSFLLLVNIISAGITLGKRTILIVAGLSGILYGIALELQFYQILKVPYVRSLSPKDFFYNIFANITALFLIAYLSRNLLINLERTSTTLIKTERDFSDLYAFHREVIENIPNGLLYTDTEGSIMLFNRPAEEITGINREAAVGMTITEVFDFVILPVKKGIYKGTMTATHKIIELKLSEHKDNTGQMMGFVITFEDLTKITELEREMKEKEKLAAIGELSANIAHEIRNPLAALRASIEMLREGKVPADKMARVMEIALYEMDRLNKIITDFLVYSNPRPPEFKIISITAVLRETIEMLRNSLVGQTGQTGQTGQDTSALQLIASGIDDDLTISGDKDKLKQVFWNLCLNAVQSFGCPVAEALDKRIVIDAKALQGYVRITFEDNGGGINPDTLTKIFYPFFTTKKGGSGLGLAIVYRIIQDHMGRITVSSIEGEGTTFTIILPMAQ</sequence>
<dbReference type="Pfam" id="PF02518">
    <property type="entry name" value="HATPase_c"/>
    <property type="match status" value="1"/>
</dbReference>
<evidence type="ECO:0000256" key="4">
    <source>
        <dbReference type="ARBA" id="ARBA00022679"/>
    </source>
</evidence>
<feature type="transmembrane region" description="Helical" evidence="9">
    <location>
        <begin position="129"/>
        <end position="149"/>
    </location>
</feature>
<evidence type="ECO:0000256" key="7">
    <source>
        <dbReference type="ARBA" id="ARBA00022840"/>
    </source>
</evidence>
<feature type="transmembrane region" description="Helical" evidence="9">
    <location>
        <begin position="165"/>
        <end position="182"/>
    </location>
</feature>
<dbReference type="Pfam" id="PF00512">
    <property type="entry name" value="HisKA"/>
    <property type="match status" value="1"/>
</dbReference>
<evidence type="ECO:0000256" key="2">
    <source>
        <dbReference type="ARBA" id="ARBA00012438"/>
    </source>
</evidence>
<evidence type="ECO:0000256" key="3">
    <source>
        <dbReference type="ARBA" id="ARBA00022553"/>
    </source>
</evidence>
<dbReference type="SMART" id="SM00387">
    <property type="entry name" value="HATPase_c"/>
    <property type="match status" value="1"/>
</dbReference>
<evidence type="ECO:0000256" key="5">
    <source>
        <dbReference type="ARBA" id="ARBA00022741"/>
    </source>
</evidence>
<keyword evidence="13" id="KW-1185">Reference proteome</keyword>
<dbReference type="Gene3D" id="3.30.450.20">
    <property type="entry name" value="PAS domain"/>
    <property type="match status" value="1"/>
</dbReference>
<evidence type="ECO:0000259" key="10">
    <source>
        <dbReference type="PROSITE" id="PS50109"/>
    </source>
</evidence>
<dbReference type="SUPFAM" id="SSF55785">
    <property type="entry name" value="PYP-like sensor domain (PAS domain)"/>
    <property type="match status" value="1"/>
</dbReference>
<dbReference type="RefSeq" id="WP_085050940.1">
    <property type="nucleotide sequence ID" value="NZ_LNQR01000019.1"/>
</dbReference>
<dbReference type="Proteomes" id="UP000060487">
    <property type="component" value="Unassembled WGS sequence"/>
</dbReference>
<keyword evidence="9" id="KW-1133">Transmembrane helix</keyword>
<keyword evidence="9" id="KW-0812">Transmembrane</keyword>
<feature type="transmembrane region" description="Helical" evidence="9">
    <location>
        <begin position="33"/>
        <end position="58"/>
    </location>
</feature>
<dbReference type="GO" id="GO:0004673">
    <property type="term" value="F:protein histidine kinase activity"/>
    <property type="evidence" value="ECO:0007669"/>
    <property type="project" value="UniProtKB-EC"/>
</dbReference>
<dbReference type="PRINTS" id="PR00344">
    <property type="entry name" value="BCTRLSENSOR"/>
</dbReference>
<name>A0ABR5SIQ6_9BACT</name>
<dbReference type="InterPro" id="IPR013767">
    <property type="entry name" value="PAS_fold"/>
</dbReference>
<dbReference type="InterPro" id="IPR004358">
    <property type="entry name" value="Sig_transdc_His_kin-like_C"/>
</dbReference>
<dbReference type="InterPro" id="IPR000014">
    <property type="entry name" value="PAS"/>
</dbReference>
<dbReference type="EMBL" id="LNQR01000019">
    <property type="protein sequence ID" value="KWT92827.1"/>
    <property type="molecule type" value="Genomic_DNA"/>
</dbReference>
<keyword evidence="8" id="KW-0902">Two-component regulatory system</keyword>
<keyword evidence="9" id="KW-0472">Membrane</keyword>
<dbReference type="SUPFAM" id="SSF55874">
    <property type="entry name" value="ATPase domain of HSP90 chaperone/DNA topoisomerase II/histidine kinase"/>
    <property type="match status" value="1"/>
</dbReference>